<evidence type="ECO:0000313" key="6">
    <source>
        <dbReference type="EMBL" id="CAL8110295.1"/>
    </source>
</evidence>
<feature type="domain" description="Lipase" evidence="5">
    <location>
        <begin position="55"/>
        <end position="339"/>
    </location>
</feature>
<accession>A0ABP1QQY1</accession>
<comment type="caution">
    <text evidence="6">The sequence shown here is derived from an EMBL/GenBank/DDBJ whole genome shotgun (WGS) entry which is preliminary data.</text>
</comment>
<comment type="subcellular location">
    <subcellularLocation>
        <location evidence="1">Secreted</location>
    </subcellularLocation>
</comment>
<protein>
    <recommendedName>
        <fullName evidence="5">Lipase domain-containing protein</fullName>
    </recommendedName>
</protein>
<keyword evidence="7" id="KW-1185">Reference proteome</keyword>
<dbReference type="Gene3D" id="3.40.50.1820">
    <property type="entry name" value="alpha/beta hydrolase"/>
    <property type="match status" value="1"/>
</dbReference>
<dbReference type="InterPro" id="IPR013818">
    <property type="entry name" value="Lipase"/>
</dbReference>
<dbReference type="EMBL" id="CAXLJM020000043">
    <property type="protein sequence ID" value="CAL8110295.1"/>
    <property type="molecule type" value="Genomic_DNA"/>
</dbReference>
<comment type="similarity">
    <text evidence="2 4">Belongs to the AB hydrolase superfamily. Lipase family.</text>
</comment>
<evidence type="ECO:0000256" key="3">
    <source>
        <dbReference type="ARBA" id="ARBA00022525"/>
    </source>
</evidence>
<dbReference type="InterPro" id="IPR029058">
    <property type="entry name" value="AB_hydrolase_fold"/>
</dbReference>
<name>A0ABP1QQY1_9HEXA</name>
<sequence length="365" mass="40715">MSDFFIEVSSSSTTSSELNGTEATGGSRDGRCFLTLKKWFKLRAGEEEIISGNPDNVQFFLYPKPLDHNYKEEIKFKDTENLKKLSLRMGQQWKIVIHGFVTNSDYKSIQDIKNAYLARMVKTGEAQGSSYNIVLVNWDQLSTPRIGDDPNMLLYRLAVNNVPVVGRRVGEFIQFLMQNGVIRNMDELHVIGFSLGAHVAGEAGNTLKELIGQVPSRVTGLDPAGPAFYDVLKFAKRGLAKTDGRFVDVIHSNMGGMGTLSKLGHADFYPNGGGPIQKRCEEEYEQNKAKSKRQMGLPVSRLAALNSCSHNKAPEFFAMSILNPYMIACKCNTYMTFKTVCPCREKAVFGEHCDPRTEGSFYLDV</sequence>
<dbReference type="Pfam" id="PF00151">
    <property type="entry name" value="Lipase"/>
    <property type="match status" value="1"/>
</dbReference>
<reference evidence="6 7" key="1">
    <citation type="submission" date="2024-08" db="EMBL/GenBank/DDBJ databases">
        <authorList>
            <person name="Cucini C."/>
            <person name="Frati F."/>
        </authorList>
    </citation>
    <scope>NUCLEOTIDE SEQUENCE [LARGE SCALE GENOMIC DNA]</scope>
</reference>
<dbReference type="PANTHER" id="PTHR11610">
    <property type="entry name" value="LIPASE"/>
    <property type="match status" value="1"/>
</dbReference>
<proteinExistence type="inferred from homology"/>
<dbReference type="Proteomes" id="UP001642540">
    <property type="component" value="Unassembled WGS sequence"/>
</dbReference>
<dbReference type="InterPro" id="IPR000734">
    <property type="entry name" value="TAG_lipase"/>
</dbReference>
<evidence type="ECO:0000256" key="4">
    <source>
        <dbReference type="RuleBase" id="RU004262"/>
    </source>
</evidence>
<evidence type="ECO:0000259" key="5">
    <source>
        <dbReference type="Pfam" id="PF00151"/>
    </source>
</evidence>
<gene>
    <name evidence="6" type="ORF">ODALV1_LOCUS14124</name>
</gene>
<evidence type="ECO:0000256" key="1">
    <source>
        <dbReference type="ARBA" id="ARBA00004613"/>
    </source>
</evidence>
<evidence type="ECO:0000256" key="2">
    <source>
        <dbReference type="ARBA" id="ARBA00010701"/>
    </source>
</evidence>
<organism evidence="6 7">
    <name type="scientific">Orchesella dallaii</name>
    <dbReference type="NCBI Taxonomy" id="48710"/>
    <lineage>
        <taxon>Eukaryota</taxon>
        <taxon>Metazoa</taxon>
        <taxon>Ecdysozoa</taxon>
        <taxon>Arthropoda</taxon>
        <taxon>Hexapoda</taxon>
        <taxon>Collembola</taxon>
        <taxon>Entomobryomorpha</taxon>
        <taxon>Entomobryoidea</taxon>
        <taxon>Orchesellidae</taxon>
        <taxon>Orchesellinae</taxon>
        <taxon>Orchesella</taxon>
    </lineage>
</organism>
<dbReference type="PANTHER" id="PTHR11610:SF173">
    <property type="entry name" value="LIPASE DOMAIN-CONTAINING PROTEIN-RELATED"/>
    <property type="match status" value="1"/>
</dbReference>
<evidence type="ECO:0000313" key="7">
    <source>
        <dbReference type="Proteomes" id="UP001642540"/>
    </source>
</evidence>
<dbReference type="SUPFAM" id="SSF53474">
    <property type="entry name" value="alpha/beta-Hydrolases"/>
    <property type="match status" value="1"/>
</dbReference>
<keyword evidence="3" id="KW-0964">Secreted</keyword>